<keyword evidence="3" id="KW-0804">Transcription</keyword>
<organism evidence="5 6">
    <name type="scientific">Chitinophaga barathri</name>
    <dbReference type="NCBI Taxonomy" id="1647451"/>
    <lineage>
        <taxon>Bacteria</taxon>
        <taxon>Pseudomonadati</taxon>
        <taxon>Bacteroidota</taxon>
        <taxon>Chitinophagia</taxon>
        <taxon>Chitinophagales</taxon>
        <taxon>Chitinophagaceae</taxon>
        <taxon>Chitinophaga</taxon>
    </lineage>
</organism>
<evidence type="ECO:0000256" key="1">
    <source>
        <dbReference type="ARBA" id="ARBA00023015"/>
    </source>
</evidence>
<dbReference type="RefSeq" id="WP_120518286.1">
    <property type="nucleotide sequence ID" value="NZ_QXZY01000012.1"/>
</dbReference>
<keyword evidence="6" id="KW-1185">Reference proteome</keyword>
<dbReference type="InterPro" id="IPR009057">
    <property type="entry name" value="Homeodomain-like_sf"/>
</dbReference>
<dbReference type="InterPro" id="IPR046532">
    <property type="entry name" value="DUF6597"/>
</dbReference>
<sequence>MNFQQFPPSPLLQPYIKCYWIFATGQEGITETIYPSGYLELAINISAGNVVTILNDRHIKMPPVEVLGHLTAPGKITASKSTTLLIARFHPHASAIFFPAQASEFTNDSIDLKDLIKQDAEELFERIMEQETLEQKVAVLDRFLVNKLKGLIKDQQRLELVRHLSAGDTVSVEKLAQRFGVSERYVQKLFLDYVGVTPKSFFNIQRFNKSLQLVRTSTVSLTSIAYECGYFDQAHFIKEFRNFTGLTPSQYQQSLVVKP</sequence>
<dbReference type="SUPFAM" id="SSF46689">
    <property type="entry name" value="Homeodomain-like"/>
    <property type="match status" value="1"/>
</dbReference>
<dbReference type="Pfam" id="PF20240">
    <property type="entry name" value="DUF6597"/>
    <property type="match status" value="1"/>
</dbReference>
<dbReference type="OrthoDB" id="655946at2"/>
<evidence type="ECO:0000256" key="3">
    <source>
        <dbReference type="ARBA" id="ARBA00023163"/>
    </source>
</evidence>
<protein>
    <submittedName>
        <fullName evidence="5">Helix-turn-helix domain-containing protein</fullName>
    </submittedName>
</protein>
<evidence type="ECO:0000313" key="5">
    <source>
        <dbReference type="EMBL" id="RPD39135.1"/>
    </source>
</evidence>
<dbReference type="GO" id="GO:0043565">
    <property type="term" value="F:sequence-specific DNA binding"/>
    <property type="evidence" value="ECO:0007669"/>
    <property type="project" value="InterPro"/>
</dbReference>
<gene>
    <name evidence="5" type="ORF">EG028_21220</name>
</gene>
<comment type="caution">
    <text evidence="5">The sequence shown here is derived from an EMBL/GenBank/DDBJ whole genome shotgun (WGS) entry which is preliminary data.</text>
</comment>
<evidence type="ECO:0000256" key="2">
    <source>
        <dbReference type="ARBA" id="ARBA00023125"/>
    </source>
</evidence>
<dbReference type="SMART" id="SM00342">
    <property type="entry name" value="HTH_ARAC"/>
    <property type="match status" value="1"/>
</dbReference>
<dbReference type="AlphaFoldDB" id="A0A3N4M7F5"/>
<keyword evidence="2" id="KW-0238">DNA-binding</keyword>
<dbReference type="InterPro" id="IPR020449">
    <property type="entry name" value="Tscrpt_reg_AraC-type_HTH"/>
</dbReference>
<dbReference type="PANTHER" id="PTHR43280">
    <property type="entry name" value="ARAC-FAMILY TRANSCRIPTIONAL REGULATOR"/>
    <property type="match status" value="1"/>
</dbReference>
<evidence type="ECO:0000259" key="4">
    <source>
        <dbReference type="PROSITE" id="PS01124"/>
    </source>
</evidence>
<dbReference type="PANTHER" id="PTHR43280:SF28">
    <property type="entry name" value="HTH-TYPE TRANSCRIPTIONAL ACTIVATOR RHAS"/>
    <property type="match status" value="1"/>
</dbReference>
<dbReference type="InterPro" id="IPR018060">
    <property type="entry name" value="HTH_AraC"/>
</dbReference>
<dbReference type="EMBL" id="RMBX01000012">
    <property type="protein sequence ID" value="RPD39135.1"/>
    <property type="molecule type" value="Genomic_DNA"/>
</dbReference>
<name>A0A3N4M7F5_9BACT</name>
<dbReference type="Gene3D" id="1.10.10.60">
    <property type="entry name" value="Homeodomain-like"/>
    <property type="match status" value="1"/>
</dbReference>
<dbReference type="Pfam" id="PF12833">
    <property type="entry name" value="HTH_18"/>
    <property type="match status" value="1"/>
</dbReference>
<accession>A0A3N4M7F5</accession>
<reference evidence="6" key="1">
    <citation type="submission" date="2018-11" db="EMBL/GenBank/DDBJ databases">
        <title>Chitinophaga lutea sp.nov., isolate from arsenic contaminated soil.</title>
        <authorList>
            <person name="Zong Y."/>
        </authorList>
    </citation>
    <scope>NUCLEOTIDE SEQUENCE [LARGE SCALE GENOMIC DNA]</scope>
    <source>
        <strain evidence="6">YLT18</strain>
    </source>
</reference>
<dbReference type="GO" id="GO:0003700">
    <property type="term" value="F:DNA-binding transcription factor activity"/>
    <property type="evidence" value="ECO:0007669"/>
    <property type="project" value="InterPro"/>
</dbReference>
<keyword evidence="1" id="KW-0805">Transcription regulation</keyword>
<dbReference type="PROSITE" id="PS01124">
    <property type="entry name" value="HTH_ARAC_FAMILY_2"/>
    <property type="match status" value="1"/>
</dbReference>
<proteinExistence type="predicted"/>
<dbReference type="Proteomes" id="UP000279089">
    <property type="component" value="Unassembled WGS sequence"/>
</dbReference>
<dbReference type="PRINTS" id="PR00032">
    <property type="entry name" value="HTHARAC"/>
</dbReference>
<feature type="domain" description="HTH araC/xylS-type" evidence="4">
    <location>
        <begin position="154"/>
        <end position="254"/>
    </location>
</feature>
<evidence type="ECO:0000313" key="6">
    <source>
        <dbReference type="Proteomes" id="UP000279089"/>
    </source>
</evidence>